<feature type="transmembrane region" description="Helical" evidence="1">
    <location>
        <begin position="26"/>
        <end position="47"/>
    </location>
</feature>
<keyword evidence="1" id="KW-0812">Transmembrane</keyword>
<dbReference type="KEGG" id="sac:SACOL0645"/>
<name>A0A0H2WWG9_STAAC</name>
<feature type="transmembrane region" description="Helical" evidence="1">
    <location>
        <begin position="172"/>
        <end position="193"/>
    </location>
</feature>
<dbReference type="AlphaFoldDB" id="A0A0H2WWG9"/>
<dbReference type="Pfam" id="PF04276">
    <property type="entry name" value="DUF443"/>
    <property type="match status" value="1"/>
</dbReference>
<dbReference type="Proteomes" id="UP000000530">
    <property type="component" value="Chromosome"/>
</dbReference>
<keyword evidence="1" id="KW-0472">Membrane</keyword>
<dbReference type="NCBIfam" id="TIGR01218">
    <property type="entry name" value="Gpos_tandem_5TM"/>
    <property type="match status" value="1"/>
</dbReference>
<gene>
    <name evidence="2" type="ordered locus">SACOL0645</name>
</gene>
<dbReference type="RefSeq" id="WP_000404342.1">
    <property type="nucleotide sequence ID" value="NC_002951.2"/>
</dbReference>
<evidence type="ECO:0008006" key="4">
    <source>
        <dbReference type="Google" id="ProtNLM"/>
    </source>
</evidence>
<evidence type="ECO:0000256" key="1">
    <source>
        <dbReference type="SAM" id="Phobius"/>
    </source>
</evidence>
<feature type="transmembrane region" description="Helical" evidence="1">
    <location>
        <begin position="72"/>
        <end position="91"/>
    </location>
</feature>
<feature type="transmembrane region" description="Helical" evidence="1">
    <location>
        <begin position="103"/>
        <end position="121"/>
    </location>
</feature>
<reference evidence="2 3" key="1">
    <citation type="journal article" date="2005" name="J. Bacteriol.">
        <title>Insights on evolution of virulence and resistance from the complete genome analysis of an early methicillin-resistant Staphylococcus aureus strain and a biofilm-producing methicillin-resistant Staphylococcus epidermidis strain.</title>
        <authorList>
            <person name="Gill S.R."/>
            <person name="Fouts D.E."/>
            <person name="Archer G.L."/>
            <person name="Mongodin E.F."/>
            <person name="Deboy R.T."/>
            <person name="Ravel J."/>
            <person name="Paulsen I.T."/>
            <person name="Kolonay J.F."/>
            <person name="Brinkac L."/>
            <person name="Beanan M."/>
            <person name="Dodson R.J."/>
            <person name="Daugherty S.C."/>
            <person name="Madupu R."/>
            <person name="Angiuoli S.V."/>
            <person name="Durkin A.S."/>
            <person name="Haft D.H."/>
            <person name="Vamathevan J."/>
            <person name="Khouri H."/>
            <person name="Utterback T."/>
            <person name="Lee C."/>
            <person name="Dimitrov G."/>
            <person name="Jiang L."/>
            <person name="Qin H."/>
            <person name="Weidman J."/>
            <person name="Tran K."/>
            <person name="Kang K."/>
            <person name="Hance I.R."/>
            <person name="Nelson K.E."/>
            <person name="Fraser C.M."/>
        </authorList>
    </citation>
    <scope>NUCLEOTIDE SEQUENCE [LARGE SCALE GENOMIC DNA]</scope>
    <source>
        <strain evidence="2 3">COL</strain>
    </source>
</reference>
<evidence type="ECO:0000313" key="2">
    <source>
        <dbReference type="EMBL" id="AAW36336.1"/>
    </source>
</evidence>
<feature type="transmembrane region" description="Helical" evidence="1">
    <location>
        <begin position="148"/>
        <end position="166"/>
    </location>
</feature>
<accession>A0A0H2WWG9</accession>
<keyword evidence="1" id="KW-1133">Transmembrane helix</keyword>
<evidence type="ECO:0000313" key="3">
    <source>
        <dbReference type="Proteomes" id="UP000000530"/>
    </source>
</evidence>
<protein>
    <recommendedName>
        <fullName evidence="4">DUF443 domain-containing protein</fullName>
    </recommendedName>
</protein>
<sequence>MEILLCEVRVVNKNPRYRIIKYKNDYLMIDLVSTWLVLFFPFINWLIPKKYVQISREDFDNLNIVKPVKNKALWPAIGSILLFGTMFRDKIYIPDSHLEKNCVIIICSVLLLSILVFYIYLNQKVKLSIYNDRSSNGKIMIFPSFKNLCFVLFSYFFCGGLSIMFLDVLISLSIQNIIVFIAWVIMTMLFFFINMSSIIDKKIHVIYLRSYKY</sequence>
<dbReference type="InterPro" id="IPR005915">
    <property type="entry name" value="Tandem_5TM"/>
</dbReference>
<dbReference type="HOGENOM" id="CLU_086370_0_0_9"/>
<proteinExistence type="predicted"/>
<dbReference type="EMBL" id="CP000046">
    <property type="protein sequence ID" value="AAW36336.1"/>
    <property type="molecule type" value="Genomic_DNA"/>
</dbReference>
<organism evidence="2 3">
    <name type="scientific">Staphylococcus aureus (strain COL)</name>
    <dbReference type="NCBI Taxonomy" id="93062"/>
    <lineage>
        <taxon>Bacteria</taxon>
        <taxon>Bacillati</taxon>
        <taxon>Bacillota</taxon>
        <taxon>Bacilli</taxon>
        <taxon>Bacillales</taxon>
        <taxon>Staphylococcaceae</taxon>
        <taxon>Staphylococcus</taxon>
    </lineage>
</organism>